<comment type="subcellular location">
    <subcellularLocation>
        <location evidence="1">Plastid</location>
        <location evidence="1">Chloroplast</location>
    </subcellularLocation>
</comment>
<sequence length="113" mass="12353">MVCTDVAGRGIDISGVEHVVNFDCPKNIEDYTHRVGRTGRAGKSGVATTILTPEDTHIYYDLKEKLQESNQAVPREIASHPASSQKPGAVPQKPRQQVQYVDVEAGRRGGPRN</sequence>
<dbReference type="CDD" id="cd18787">
    <property type="entry name" value="SF2_C_DEAD"/>
    <property type="match status" value="1"/>
</dbReference>
<proteinExistence type="predicted"/>
<dbReference type="Pfam" id="PF00271">
    <property type="entry name" value="Helicase_C"/>
    <property type="match status" value="1"/>
</dbReference>
<dbReference type="GO" id="GO:0009507">
    <property type="term" value="C:chloroplast"/>
    <property type="evidence" value="ECO:0007669"/>
    <property type="project" value="UniProtKB-SubCell"/>
</dbReference>
<evidence type="ECO:0000256" key="1">
    <source>
        <dbReference type="ARBA" id="ARBA00004229"/>
    </source>
</evidence>
<dbReference type="SUPFAM" id="SSF52540">
    <property type="entry name" value="P-loop containing nucleoside triphosphate hydrolases"/>
    <property type="match status" value="1"/>
</dbReference>
<dbReference type="InterPro" id="IPR027417">
    <property type="entry name" value="P-loop_NTPase"/>
</dbReference>
<gene>
    <name evidence="4" type="ORF">HPHI1048_LOCUS597</name>
</gene>
<accession>A0A7S0HAT3</accession>
<reference evidence="4" key="1">
    <citation type="submission" date="2021-01" db="EMBL/GenBank/DDBJ databases">
        <authorList>
            <person name="Corre E."/>
            <person name="Pelletier E."/>
            <person name="Niang G."/>
            <person name="Scheremetjew M."/>
            <person name="Finn R."/>
            <person name="Kale V."/>
            <person name="Holt S."/>
            <person name="Cochrane G."/>
            <person name="Meng A."/>
            <person name="Brown T."/>
            <person name="Cohen L."/>
        </authorList>
    </citation>
    <scope>NUCLEOTIDE SEQUENCE</scope>
    <source>
        <strain evidence="4">CCMP325</strain>
    </source>
</reference>
<evidence type="ECO:0000256" key="2">
    <source>
        <dbReference type="SAM" id="MobiDB-lite"/>
    </source>
</evidence>
<dbReference type="AlphaFoldDB" id="A0A7S0HAT3"/>
<dbReference type="EMBL" id="HBEO01000838">
    <property type="protein sequence ID" value="CAD8466114.1"/>
    <property type="molecule type" value="Transcribed_RNA"/>
</dbReference>
<dbReference type="PANTHER" id="PTHR47958">
    <property type="entry name" value="ATP-DEPENDENT RNA HELICASE DBP3"/>
    <property type="match status" value="1"/>
</dbReference>
<evidence type="ECO:0000259" key="3">
    <source>
        <dbReference type="PROSITE" id="PS51194"/>
    </source>
</evidence>
<name>A0A7S0HAT3_9CRYP</name>
<organism evidence="4">
    <name type="scientific">Hanusia phi</name>
    <dbReference type="NCBI Taxonomy" id="3032"/>
    <lineage>
        <taxon>Eukaryota</taxon>
        <taxon>Cryptophyceae</taxon>
        <taxon>Pyrenomonadales</taxon>
        <taxon>Geminigeraceae</taxon>
        <taxon>Hanusia</taxon>
    </lineage>
</organism>
<dbReference type="PROSITE" id="PS51194">
    <property type="entry name" value="HELICASE_CTER"/>
    <property type="match status" value="1"/>
</dbReference>
<feature type="domain" description="Helicase C-terminal" evidence="3">
    <location>
        <begin position="1"/>
        <end position="81"/>
    </location>
</feature>
<evidence type="ECO:0000313" key="4">
    <source>
        <dbReference type="EMBL" id="CAD8466114.1"/>
    </source>
</evidence>
<dbReference type="Gene3D" id="3.40.50.300">
    <property type="entry name" value="P-loop containing nucleotide triphosphate hydrolases"/>
    <property type="match status" value="1"/>
</dbReference>
<protein>
    <recommendedName>
        <fullName evidence="3">Helicase C-terminal domain-containing protein</fullName>
    </recommendedName>
</protein>
<dbReference type="InterPro" id="IPR001650">
    <property type="entry name" value="Helicase_C-like"/>
</dbReference>
<feature type="region of interest" description="Disordered" evidence="2">
    <location>
        <begin position="69"/>
        <end position="113"/>
    </location>
</feature>